<dbReference type="InterPro" id="IPR025232">
    <property type="entry name" value="DUF4174"/>
</dbReference>
<organism evidence="4 5">
    <name type="scientific">Loktanella fryxellensis</name>
    <dbReference type="NCBI Taxonomy" id="245187"/>
    <lineage>
        <taxon>Bacteria</taxon>
        <taxon>Pseudomonadati</taxon>
        <taxon>Pseudomonadota</taxon>
        <taxon>Alphaproteobacteria</taxon>
        <taxon>Rhodobacterales</taxon>
        <taxon>Roseobacteraceae</taxon>
        <taxon>Loktanella</taxon>
    </lineage>
</organism>
<feature type="signal peptide" evidence="2">
    <location>
        <begin position="1"/>
        <end position="29"/>
    </location>
</feature>
<evidence type="ECO:0000313" key="5">
    <source>
        <dbReference type="Proteomes" id="UP000199585"/>
    </source>
</evidence>
<feature type="chain" id="PRO_5011593892" description="DUF4174 domain-containing protein" evidence="2">
    <location>
        <begin position="30"/>
        <end position="173"/>
    </location>
</feature>
<dbReference type="Pfam" id="PF13778">
    <property type="entry name" value="DUF4174"/>
    <property type="match status" value="1"/>
</dbReference>
<protein>
    <recommendedName>
        <fullName evidence="3">DUF4174 domain-containing protein</fullName>
    </recommendedName>
</protein>
<evidence type="ECO:0000259" key="3">
    <source>
        <dbReference type="Pfam" id="PF13778"/>
    </source>
</evidence>
<dbReference type="Proteomes" id="UP000199585">
    <property type="component" value="Unassembled WGS sequence"/>
</dbReference>
<accession>A0A1H8FH36</accession>
<dbReference type="AlphaFoldDB" id="A0A1H8FH36"/>
<feature type="domain" description="DUF4174" evidence="3">
    <location>
        <begin position="64"/>
        <end position="165"/>
    </location>
</feature>
<gene>
    <name evidence="4" type="ORF">SAMN04488003_11314</name>
</gene>
<sequence>MVMNTSTRATATFALALALTLGWTLPLVAQTPVATADTDAAPDDIVAVWEADRTVPLEAEGLDLDDFRYVARPVVVFADSPRDPLFIEQMALLADGPDRLAERDVVVIFDTDPDGAGDVRLDLRPRGFMLALVGKDGQIEARKIRPWDVRELTRSIDRTPSRIQEVRDRRGTN</sequence>
<reference evidence="4 5" key="1">
    <citation type="submission" date="2016-10" db="EMBL/GenBank/DDBJ databases">
        <authorList>
            <person name="de Groot N.N."/>
        </authorList>
    </citation>
    <scope>NUCLEOTIDE SEQUENCE [LARGE SCALE GENOMIC DNA]</scope>
    <source>
        <strain evidence="4 5">DSM 16213</strain>
    </source>
</reference>
<proteinExistence type="predicted"/>
<keyword evidence="1 2" id="KW-0732">Signal</keyword>
<name>A0A1H8FH36_9RHOB</name>
<dbReference type="STRING" id="245187.SAMN04488003_11314"/>
<evidence type="ECO:0000313" key="4">
    <source>
        <dbReference type="EMBL" id="SEN31049.1"/>
    </source>
</evidence>
<dbReference type="EMBL" id="FOCI01000013">
    <property type="protein sequence ID" value="SEN31049.1"/>
    <property type="molecule type" value="Genomic_DNA"/>
</dbReference>
<keyword evidence="5" id="KW-1185">Reference proteome</keyword>
<evidence type="ECO:0000256" key="2">
    <source>
        <dbReference type="SAM" id="SignalP"/>
    </source>
</evidence>
<evidence type="ECO:0000256" key="1">
    <source>
        <dbReference type="ARBA" id="ARBA00022729"/>
    </source>
</evidence>